<organism evidence="17 18">
    <name type="scientific">Nonomuraea antimicrobica</name>
    <dbReference type="NCBI Taxonomy" id="561173"/>
    <lineage>
        <taxon>Bacteria</taxon>
        <taxon>Bacillati</taxon>
        <taxon>Actinomycetota</taxon>
        <taxon>Actinomycetes</taxon>
        <taxon>Streptosporangiales</taxon>
        <taxon>Streptosporangiaceae</taxon>
        <taxon>Nonomuraea</taxon>
    </lineage>
</organism>
<evidence type="ECO:0000256" key="10">
    <source>
        <dbReference type="ARBA" id="ARBA00022840"/>
    </source>
</evidence>
<dbReference type="InterPro" id="IPR011009">
    <property type="entry name" value="Kinase-like_dom_sf"/>
</dbReference>
<dbReference type="Pfam" id="PF18085">
    <property type="entry name" value="Mak_N_cap"/>
    <property type="match status" value="1"/>
</dbReference>
<reference evidence="18" key="1">
    <citation type="journal article" date="2019" name="Int. J. Syst. Evol. Microbiol.">
        <title>The Global Catalogue of Microorganisms (GCM) 10K type strain sequencing project: providing services to taxonomists for standard genome sequencing and annotation.</title>
        <authorList>
            <consortium name="The Broad Institute Genomics Platform"/>
            <consortium name="The Broad Institute Genome Sequencing Center for Infectious Disease"/>
            <person name="Wu L."/>
            <person name="Ma J."/>
        </authorList>
    </citation>
    <scope>NUCLEOTIDE SEQUENCE [LARGE SCALE GENOMIC DNA]</scope>
    <source>
        <strain evidence="18">JCM 16904</strain>
    </source>
</reference>
<evidence type="ECO:0000256" key="12">
    <source>
        <dbReference type="ARBA" id="ARBA00023277"/>
    </source>
</evidence>
<comment type="subunit">
    <text evidence="3">Monomer.</text>
</comment>
<evidence type="ECO:0000256" key="14">
    <source>
        <dbReference type="ARBA" id="ARBA00049067"/>
    </source>
</evidence>
<keyword evidence="10" id="KW-0067">ATP-binding</keyword>
<dbReference type="InterPro" id="IPR040999">
    <property type="entry name" value="Mak_N_cap"/>
</dbReference>
<dbReference type="Proteomes" id="UP001500902">
    <property type="component" value="Unassembled WGS sequence"/>
</dbReference>
<evidence type="ECO:0000256" key="2">
    <source>
        <dbReference type="ARBA" id="ARBA00006219"/>
    </source>
</evidence>
<comment type="caution">
    <text evidence="17">The sequence shown here is derived from an EMBL/GenBank/DDBJ whole genome shotgun (WGS) entry which is preliminary data.</text>
</comment>
<evidence type="ECO:0000256" key="4">
    <source>
        <dbReference type="ARBA" id="ARBA00011962"/>
    </source>
</evidence>
<evidence type="ECO:0000259" key="15">
    <source>
        <dbReference type="Pfam" id="PF01636"/>
    </source>
</evidence>
<evidence type="ECO:0000313" key="17">
    <source>
        <dbReference type="EMBL" id="GAA3678529.1"/>
    </source>
</evidence>
<evidence type="ECO:0000256" key="11">
    <source>
        <dbReference type="ARBA" id="ARBA00023056"/>
    </source>
</evidence>
<evidence type="ECO:0000256" key="9">
    <source>
        <dbReference type="ARBA" id="ARBA00022777"/>
    </source>
</evidence>
<comment type="catalytic activity">
    <reaction evidence="14">
        <text>D-maltose + ATP = alpha-maltose 1-phosphate + ADP + H(+)</text>
        <dbReference type="Rhea" id="RHEA:31915"/>
        <dbReference type="ChEBI" id="CHEBI:15378"/>
        <dbReference type="ChEBI" id="CHEBI:17306"/>
        <dbReference type="ChEBI" id="CHEBI:30616"/>
        <dbReference type="ChEBI" id="CHEBI:63576"/>
        <dbReference type="ChEBI" id="CHEBI:456216"/>
        <dbReference type="EC" id="2.7.1.175"/>
    </reaction>
</comment>
<evidence type="ECO:0000256" key="7">
    <source>
        <dbReference type="ARBA" id="ARBA00022679"/>
    </source>
</evidence>
<feature type="domain" description="Maltokinase N-terminal cap" evidence="16">
    <location>
        <begin position="9"/>
        <end position="87"/>
    </location>
</feature>
<evidence type="ECO:0000256" key="13">
    <source>
        <dbReference type="ARBA" id="ARBA00031251"/>
    </source>
</evidence>
<dbReference type="EMBL" id="BAAAZP010000090">
    <property type="protein sequence ID" value="GAA3678529.1"/>
    <property type="molecule type" value="Genomic_DNA"/>
</dbReference>
<keyword evidence="12" id="KW-0119">Carbohydrate metabolism</keyword>
<evidence type="ECO:0000256" key="6">
    <source>
        <dbReference type="ARBA" id="ARBA00022600"/>
    </source>
</evidence>
<evidence type="ECO:0000313" key="18">
    <source>
        <dbReference type="Proteomes" id="UP001500902"/>
    </source>
</evidence>
<keyword evidence="11" id="KW-0320">Glycogen biosynthesis</keyword>
<gene>
    <name evidence="17" type="ORF">GCM10022224_048310</name>
</gene>
<dbReference type="InterPro" id="IPR002575">
    <property type="entry name" value="Aminoglycoside_PTrfase"/>
</dbReference>
<evidence type="ECO:0000256" key="8">
    <source>
        <dbReference type="ARBA" id="ARBA00022741"/>
    </source>
</evidence>
<evidence type="ECO:0000256" key="5">
    <source>
        <dbReference type="ARBA" id="ARBA00013882"/>
    </source>
</evidence>
<protein>
    <recommendedName>
        <fullName evidence="5">Maltokinase</fullName>
        <ecNumber evidence="4">2.7.1.175</ecNumber>
    </recommendedName>
    <alternativeName>
        <fullName evidence="13">Maltose-1-phosphate synthase</fullName>
    </alternativeName>
</protein>
<keyword evidence="9" id="KW-0418">Kinase</keyword>
<keyword evidence="6" id="KW-0321">Glycogen metabolism</keyword>
<sequence>MLDELLAAWISRQRWFGGKGRPIDSLSIDSDVELTPGLRHLIVAVWQEGSRDRYQVLLGERTELPDRLTHALIGTVGDTFLYDAAHDSDRTDWLLEGMARDETHNGLRMRHVPGVIVDTSPRSLVLGAEQSNTSLVYGDAYICKLFRRLIPGVNPELEVVTALAARDAPHIAQPYGWIETDLDGTDTTLAILQEFLTPANDGWGLALASVRDLYASLPEITAAEAGGDFAAESLRLGGATARVHRELAAAFPTDVVAIHEVKLMAEGFRRRLGRAVGEVPELRQHVSAIENAYYRVELLTDEVPVQRVHGDYHLGQVMRTSTDWVVLDFEGEPGQPLAERRALYSPLRDVAGMMRSFDYAARHLLADRPEAETLEPRAQEWADRNRAAFLDGYTRNGGVITPADAALLRAFELSKAVYEVVYEARNRPTWLSIPLAAFRPRTT</sequence>
<keyword evidence="7" id="KW-0808">Transferase</keyword>
<accession>A0ABP7C529</accession>
<proteinExistence type="inferred from homology"/>
<comment type="pathway">
    <text evidence="1">Glycan biosynthesis; glycogen biosynthesis.</text>
</comment>
<keyword evidence="8" id="KW-0547">Nucleotide-binding</keyword>
<dbReference type="Gene3D" id="3.90.1200.10">
    <property type="match status" value="1"/>
</dbReference>
<evidence type="ECO:0000256" key="1">
    <source>
        <dbReference type="ARBA" id="ARBA00004964"/>
    </source>
</evidence>
<dbReference type="Pfam" id="PF01636">
    <property type="entry name" value="APH"/>
    <property type="match status" value="1"/>
</dbReference>
<dbReference type="SUPFAM" id="SSF56112">
    <property type="entry name" value="Protein kinase-like (PK-like)"/>
    <property type="match status" value="1"/>
</dbReference>
<comment type="similarity">
    <text evidence="2">Belongs to the aminoglycoside phosphotransferase family.</text>
</comment>
<feature type="domain" description="Aminoglycoside phosphotransferase" evidence="15">
    <location>
        <begin position="128"/>
        <end position="330"/>
    </location>
</feature>
<evidence type="ECO:0000256" key="3">
    <source>
        <dbReference type="ARBA" id="ARBA00011245"/>
    </source>
</evidence>
<dbReference type="EC" id="2.7.1.175" evidence="4"/>
<keyword evidence="18" id="KW-1185">Reference proteome</keyword>
<evidence type="ECO:0000259" key="16">
    <source>
        <dbReference type="Pfam" id="PF18085"/>
    </source>
</evidence>
<dbReference type="RefSeq" id="WP_344882198.1">
    <property type="nucleotide sequence ID" value="NZ_BAAAZP010000090.1"/>
</dbReference>
<name>A0ABP7C529_9ACTN</name>